<dbReference type="EMBL" id="JAQQXR010000001">
    <property type="protein sequence ID" value="MDC8756246.1"/>
    <property type="molecule type" value="Genomic_DNA"/>
</dbReference>
<accession>A0ABT5JUS8</accession>
<dbReference type="RefSeq" id="WP_273668873.1">
    <property type="nucleotide sequence ID" value="NZ_JAQQXR010000001.1"/>
</dbReference>
<reference evidence="1 2" key="1">
    <citation type="submission" date="2022-10" db="EMBL/GenBank/DDBJ databases">
        <title>Janthinobacterium sp. hw3 Genome sequencing.</title>
        <authorList>
            <person name="Park S."/>
        </authorList>
    </citation>
    <scope>NUCLEOTIDE SEQUENCE [LARGE SCALE GENOMIC DNA]</scope>
    <source>
        <strain evidence="2">hw3</strain>
    </source>
</reference>
<evidence type="ECO:0000313" key="1">
    <source>
        <dbReference type="EMBL" id="MDC8756246.1"/>
    </source>
</evidence>
<dbReference type="Proteomes" id="UP001221208">
    <property type="component" value="Unassembled WGS sequence"/>
</dbReference>
<protein>
    <submittedName>
        <fullName evidence="1">Uncharacterized protein</fullName>
    </submittedName>
</protein>
<comment type="caution">
    <text evidence="1">The sequence shown here is derived from an EMBL/GenBank/DDBJ whole genome shotgun (WGS) entry which is preliminary data.</text>
</comment>
<gene>
    <name evidence="1" type="ORF">OIK44_01425</name>
</gene>
<proteinExistence type="predicted"/>
<evidence type="ECO:0000313" key="2">
    <source>
        <dbReference type="Proteomes" id="UP001221208"/>
    </source>
</evidence>
<sequence>MDDSLVMDANARLAALKGWTNMVDVGGALMGRPPDGGERGRGQAMVPDWCGDWSAAGPLIGEHGLMVEAMGAGGCAGGVYVRFDAFADRDTALRFAIVAAATHRLARRVAKAGGVS</sequence>
<keyword evidence="2" id="KW-1185">Reference proteome</keyword>
<name>A0ABT5JUS8_9BURK</name>
<organism evidence="1 2">
    <name type="scientific">Janthinobacterium fluminis</name>
    <dbReference type="NCBI Taxonomy" id="2987524"/>
    <lineage>
        <taxon>Bacteria</taxon>
        <taxon>Pseudomonadati</taxon>
        <taxon>Pseudomonadota</taxon>
        <taxon>Betaproteobacteria</taxon>
        <taxon>Burkholderiales</taxon>
        <taxon>Oxalobacteraceae</taxon>
        <taxon>Janthinobacterium</taxon>
    </lineage>
</organism>